<name>A0A3R7KRV0_9TRYP</name>
<keyword evidence="2" id="KW-0732">Signal</keyword>
<dbReference type="RefSeq" id="XP_029224174.1">
    <property type="nucleotide sequence ID" value="XM_029375726.1"/>
</dbReference>
<dbReference type="EMBL" id="MKKU01000908">
    <property type="protein sequence ID" value="RNF00102.1"/>
    <property type="molecule type" value="Genomic_DNA"/>
</dbReference>
<feature type="compositionally biased region" description="Low complexity" evidence="1">
    <location>
        <begin position="203"/>
        <end position="223"/>
    </location>
</feature>
<dbReference type="AlphaFoldDB" id="A0A3R7KRV0"/>
<organism evidence="3 4">
    <name type="scientific">Trypanosoma conorhini</name>
    <dbReference type="NCBI Taxonomy" id="83891"/>
    <lineage>
        <taxon>Eukaryota</taxon>
        <taxon>Discoba</taxon>
        <taxon>Euglenozoa</taxon>
        <taxon>Kinetoplastea</taxon>
        <taxon>Metakinetoplastina</taxon>
        <taxon>Trypanosomatida</taxon>
        <taxon>Trypanosomatidae</taxon>
        <taxon>Trypanosoma</taxon>
    </lineage>
</organism>
<feature type="compositionally biased region" description="Low complexity" evidence="1">
    <location>
        <begin position="150"/>
        <end position="193"/>
    </location>
</feature>
<comment type="caution">
    <text evidence="3">The sequence shown here is derived from an EMBL/GenBank/DDBJ whole genome shotgun (WGS) entry which is preliminary data.</text>
</comment>
<feature type="compositionally biased region" description="Polar residues" evidence="1">
    <location>
        <begin position="225"/>
        <end position="234"/>
    </location>
</feature>
<gene>
    <name evidence="3" type="ORF">Tco025E_08895</name>
</gene>
<feature type="chain" id="PRO_5018711783" evidence="2">
    <location>
        <begin position="27"/>
        <end position="255"/>
    </location>
</feature>
<dbReference type="Proteomes" id="UP000284403">
    <property type="component" value="Unassembled WGS sequence"/>
</dbReference>
<proteinExistence type="predicted"/>
<accession>A0A3R7KRV0</accession>
<feature type="region of interest" description="Disordered" evidence="1">
    <location>
        <begin position="128"/>
        <end position="234"/>
    </location>
</feature>
<sequence length="255" mass="25149">MALKLRRRAVCALALLALLCAPSVCGTATNTEAAAADVNVSVEVPCAGDGQNVSWRFPGESGWTPCAAATEGSLGITSTEGILTESLCHWAREEASKTDCTTRCAPSSSGSTAAVCTMNYPLDPGSELHKRWQRAKKAPEASSSPEDRGAAGTRTGNAATDGGKAPGESSAAAGGRAGGSAASPTGAASASQGRSGTPNSRPSAGGSDGSTATTTTRSPSAGSHAKTNADSSNISTPFVGASLLLLTAALSYAVG</sequence>
<protein>
    <submittedName>
        <fullName evidence="3">Mucin-like glycoprotein</fullName>
    </submittedName>
</protein>
<evidence type="ECO:0000256" key="1">
    <source>
        <dbReference type="SAM" id="MobiDB-lite"/>
    </source>
</evidence>
<keyword evidence="4" id="KW-1185">Reference proteome</keyword>
<feature type="signal peptide" evidence="2">
    <location>
        <begin position="1"/>
        <end position="26"/>
    </location>
</feature>
<evidence type="ECO:0000313" key="3">
    <source>
        <dbReference type="EMBL" id="RNF00102.1"/>
    </source>
</evidence>
<dbReference type="GeneID" id="40322506"/>
<evidence type="ECO:0000256" key="2">
    <source>
        <dbReference type="SAM" id="SignalP"/>
    </source>
</evidence>
<reference evidence="3 4" key="1">
    <citation type="journal article" date="2018" name="BMC Genomics">
        <title>Genomic comparison of Trypanosoma conorhini and Trypanosoma rangeli to Trypanosoma cruzi strains of high and low virulence.</title>
        <authorList>
            <person name="Bradwell K.R."/>
            <person name="Koparde V.N."/>
            <person name="Matveyev A.V."/>
            <person name="Serrano M.G."/>
            <person name="Alves J.M."/>
            <person name="Parikh H."/>
            <person name="Huang B."/>
            <person name="Lee V."/>
            <person name="Espinosa-Alvarez O."/>
            <person name="Ortiz P.A."/>
            <person name="Costa-Martins A.G."/>
            <person name="Teixeira M.M."/>
            <person name="Buck G.A."/>
        </authorList>
    </citation>
    <scope>NUCLEOTIDE SEQUENCE [LARGE SCALE GENOMIC DNA]</scope>
    <source>
        <strain evidence="3 4">025E</strain>
    </source>
</reference>
<evidence type="ECO:0000313" key="4">
    <source>
        <dbReference type="Proteomes" id="UP000284403"/>
    </source>
</evidence>